<evidence type="ECO:0000313" key="1">
    <source>
        <dbReference type="EMBL" id="MVX57013.1"/>
    </source>
</evidence>
<dbReference type="AlphaFoldDB" id="A0A6L6YJW9"/>
<name>A0A6L6YJW9_9BURK</name>
<dbReference type="OrthoDB" id="8685853at2"/>
<organism evidence="1 2">
    <name type="scientific">Parasutterella muris</name>
    <dbReference type="NCBI Taxonomy" id="2565572"/>
    <lineage>
        <taxon>Bacteria</taxon>
        <taxon>Pseudomonadati</taxon>
        <taxon>Pseudomonadota</taxon>
        <taxon>Betaproteobacteria</taxon>
        <taxon>Burkholderiales</taxon>
        <taxon>Sutterellaceae</taxon>
        <taxon>Parasutterella</taxon>
    </lineage>
</organism>
<dbReference type="EMBL" id="WSRP01000020">
    <property type="protein sequence ID" value="MVX57013.1"/>
    <property type="molecule type" value="Genomic_DNA"/>
</dbReference>
<dbReference type="Proteomes" id="UP000472580">
    <property type="component" value="Unassembled WGS sequence"/>
</dbReference>
<sequence length="237" mass="27020">MKEEIRENRLQNLLFLIEQYKTIANLNVALGRKRKDGTLSQIKNKAIVPSTGKSRTMGTALARDIEARLRLPSGWMDKFHKEIQPLRPDLENIQSPVITPLNENNTESIPLYEIVTTEFESQLNTRLKGEIQLTNFLVNAMKQSEKAELVGYLTSDNAMYKTMPRNSIAIVDRAINSFAGDGVYLIQTNGKPKFRNISELIDGRLIIKSDLLEEVVDNKEQIDFLGKVKMLWECKPL</sequence>
<evidence type="ECO:0000313" key="2">
    <source>
        <dbReference type="Proteomes" id="UP000472580"/>
    </source>
</evidence>
<comment type="caution">
    <text evidence="1">The sequence shown here is derived from an EMBL/GenBank/DDBJ whole genome shotgun (WGS) entry which is preliminary data.</text>
</comment>
<gene>
    <name evidence="1" type="ORF">E5987_07295</name>
</gene>
<protein>
    <submittedName>
        <fullName evidence="1">Uncharacterized protein</fullName>
    </submittedName>
</protein>
<keyword evidence="2" id="KW-1185">Reference proteome</keyword>
<accession>A0A6L6YJW9</accession>
<dbReference type="RefSeq" id="WP_160335445.1">
    <property type="nucleotide sequence ID" value="NZ_WSRP01000020.1"/>
</dbReference>
<proteinExistence type="predicted"/>
<reference evidence="1 2" key="1">
    <citation type="submission" date="2019-12" db="EMBL/GenBank/DDBJ databases">
        <title>Microbes associate with the intestines of laboratory mice.</title>
        <authorList>
            <person name="Navarre W."/>
            <person name="Wong E."/>
        </authorList>
    </citation>
    <scope>NUCLEOTIDE SEQUENCE [LARGE SCALE GENOMIC DNA]</scope>
    <source>
        <strain evidence="1 2">NM82_D38</strain>
    </source>
</reference>